<comment type="caution">
    <text evidence="1">The sequence shown here is derived from an EMBL/GenBank/DDBJ whole genome shotgun (WGS) entry which is preliminary data.</text>
</comment>
<accession>A0ABV3M7A9</accession>
<keyword evidence="2" id="KW-1185">Reference proteome</keyword>
<dbReference type="PRINTS" id="PR00313">
    <property type="entry name" value="CABNDNGRPT"/>
</dbReference>
<evidence type="ECO:0000313" key="2">
    <source>
        <dbReference type="Proteomes" id="UP001553843"/>
    </source>
</evidence>
<gene>
    <name evidence="1" type="ORF">AB0887_37315</name>
</gene>
<evidence type="ECO:0000313" key="1">
    <source>
        <dbReference type="EMBL" id="MEW2367573.1"/>
    </source>
</evidence>
<name>A0ABV3M7A9_9ACTN</name>
<dbReference type="Proteomes" id="UP001553843">
    <property type="component" value="Unassembled WGS sequence"/>
</dbReference>
<dbReference type="SUPFAM" id="SSF51120">
    <property type="entry name" value="beta-Roll"/>
    <property type="match status" value="1"/>
</dbReference>
<sequence length="169" mass="16609">MLLSGLGLAPLPTTPAYALPPGCTGAETPGNDVIECLVLLPGQSINSGAGQDLIFVTGDAAGTINGGDGHDSISIFGGSATGTINGGDGHDTVDIDGACLGATLNGGNGEDYLTTNSVTVNCQLNGENNNDTLEIATAGTGDMNGGPGTDTCIQRGFVAPATKTNCELP</sequence>
<protein>
    <submittedName>
        <fullName evidence="1">Uncharacterized protein</fullName>
    </submittedName>
</protein>
<dbReference type="InterPro" id="IPR011049">
    <property type="entry name" value="Serralysin-like_metalloprot_C"/>
</dbReference>
<dbReference type="EMBL" id="JBEYRS010000027">
    <property type="protein sequence ID" value="MEW2367573.1"/>
    <property type="molecule type" value="Genomic_DNA"/>
</dbReference>
<organism evidence="1 2">
    <name type="scientific">Streptomyces huasconensis</name>
    <dbReference type="NCBI Taxonomy" id="1854574"/>
    <lineage>
        <taxon>Bacteria</taxon>
        <taxon>Bacillati</taxon>
        <taxon>Actinomycetota</taxon>
        <taxon>Actinomycetes</taxon>
        <taxon>Kitasatosporales</taxon>
        <taxon>Streptomycetaceae</taxon>
        <taxon>Streptomyces</taxon>
    </lineage>
</organism>
<dbReference type="RefSeq" id="WP_359783566.1">
    <property type="nucleotide sequence ID" value="NZ_JBEYRR010000016.1"/>
</dbReference>
<reference evidence="1 2" key="1">
    <citation type="submission" date="2024-06" db="EMBL/GenBank/DDBJ databases">
        <title>The Natural Products Discovery Center: Release of the First 8490 Sequenced Strains for Exploring Actinobacteria Biosynthetic Diversity.</title>
        <authorList>
            <person name="Kalkreuter E."/>
            <person name="Kautsar S.A."/>
            <person name="Yang D."/>
            <person name="Bader C.D."/>
            <person name="Teijaro C.N."/>
            <person name="Fluegel L."/>
            <person name="Davis C.M."/>
            <person name="Simpson J.R."/>
            <person name="Lauterbach L."/>
            <person name="Steele A.D."/>
            <person name="Gui C."/>
            <person name="Meng S."/>
            <person name="Li G."/>
            <person name="Viehrig K."/>
            <person name="Ye F."/>
            <person name="Su P."/>
            <person name="Kiefer A.F."/>
            <person name="Nichols A."/>
            <person name="Cepeda A.J."/>
            <person name="Yan W."/>
            <person name="Fan B."/>
            <person name="Jiang Y."/>
            <person name="Adhikari A."/>
            <person name="Zheng C.-J."/>
            <person name="Schuster L."/>
            <person name="Cowan T.M."/>
            <person name="Smanski M.J."/>
            <person name="Chevrette M.G."/>
            <person name="De Carvalho L.P.S."/>
            <person name="Shen B."/>
        </authorList>
    </citation>
    <scope>NUCLEOTIDE SEQUENCE [LARGE SCALE GENOMIC DNA]</scope>
    <source>
        <strain evidence="1 2">NPDC047833</strain>
    </source>
</reference>
<proteinExistence type="predicted"/>
<dbReference type="Gene3D" id="2.160.20.160">
    <property type="match status" value="1"/>
</dbReference>